<dbReference type="EMBL" id="AWSO01000819">
    <property type="protein sequence ID" value="ESK87234.1"/>
    <property type="molecule type" value="Genomic_DNA"/>
</dbReference>
<dbReference type="Proteomes" id="UP000017559">
    <property type="component" value="Unassembled WGS sequence"/>
</dbReference>
<proteinExistence type="predicted"/>
<accession>V2Y6E1</accession>
<evidence type="ECO:0000256" key="1">
    <source>
        <dbReference type="SAM" id="MobiDB-lite"/>
    </source>
</evidence>
<protein>
    <submittedName>
        <fullName evidence="2">Uncharacterized protein</fullName>
    </submittedName>
</protein>
<sequence length="81" mass="9171">MSLYLSWLPQDSLAVHDVNANPESHKDMKIKIEHRVTGGREPITCISFLRHDRHVPESKHTPLPSLFLPAPETTPKTGIHI</sequence>
<feature type="region of interest" description="Disordered" evidence="1">
    <location>
        <begin position="56"/>
        <end position="81"/>
    </location>
</feature>
<dbReference type="KEGG" id="mrr:Moror_5822"/>
<name>V2Y6E1_MONRO</name>
<dbReference type="AlphaFoldDB" id="V2Y6E1"/>
<evidence type="ECO:0000313" key="3">
    <source>
        <dbReference type="Proteomes" id="UP000017559"/>
    </source>
</evidence>
<reference evidence="2 3" key="1">
    <citation type="journal article" date="2014" name="BMC Genomics">
        <title>Genome and secretome analysis of the hemibiotrophic fungal pathogen, Moniliophthora roreri, which causes frosty pod rot disease of cacao: mechanisms of the biotrophic and necrotrophic phases.</title>
        <authorList>
            <person name="Meinhardt L.W."/>
            <person name="Costa G.G.L."/>
            <person name="Thomazella D.P.T."/>
            <person name="Teixeira P.J.P.L."/>
            <person name="Carazzolle M.F."/>
            <person name="Schuster S.C."/>
            <person name="Carlson J.E."/>
            <person name="Guiltinan M.J."/>
            <person name="Mieczkowski P."/>
            <person name="Farmer A."/>
            <person name="Ramaraj T."/>
            <person name="Crozier J."/>
            <person name="Davis R.E."/>
            <person name="Shao J."/>
            <person name="Melnick R.L."/>
            <person name="Pereira G.A.G."/>
            <person name="Bailey B.A."/>
        </authorList>
    </citation>
    <scope>NUCLEOTIDE SEQUENCE [LARGE SCALE GENOMIC DNA]</scope>
    <source>
        <strain evidence="2 3">MCA 2997</strain>
    </source>
</reference>
<keyword evidence="3" id="KW-1185">Reference proteome</keyword>
<evidence type="ECO:0000313" key="2">
    <source>
        <dbReference type="EMBL" id="ESK87234.1"/>
    </source>
</evidence>
<organism evidence="2 3">
    <name type="scientific">Moniliophthora roreri (strain MCA 2997)</name>
    <name type="common">Cocoa frosty pod rot fungus</name>
    <name type="synonym">Crinipellis roreri</name>
    <dbReference type="NCBI Taxonomy" id="1381753"/>
    <lineage>
        <taxon>Eukaryota</taxon>
        <taxon>Fungi</taxon>
        <taxon>Dikarya</taxon>
        <taxon>Basidiomycota</taxon>
        <taxon>Agaricomycotina</taxon>
        <taxon>Agaricomycetes</taxon>
        <taxon>Agaricomycetidae</taxon>
        <taxon>Agaricales</taxon>
        <taxon>Marasmiineae</taxon>
        <taxon>Marasmiaceae</taxon>
        <taxon>Moniliophthora</taxon>
    </lineage>
</organism>
<gene>
    <name evidence="2" type="ORF">Moror_5822</name>
</gene>
<comment type="caution">
    <text evidence="2">The sequence shown here is derived from an EMBL/GenBank/DDBJ whole genome shotgun (WGS) entry which is preliminary data.</text>
</comment>
<dbReference type="HOGENOM" id="CLU_2574412_0_0_1"/>